<dbReference type="Gene3D" id="1.10.565.10">
    <property type="entry name" value="Retinoid X Receptor"/>
    <property type="match status" value="1"/>
</dbReference>
<dbReference type="InterPro" id="IPR000536">
    <property type="entry name" value="Nucl_hrmn_rcpt_lig-bd"/>
</dbReference>
<evidence type="ECO:0000256" key="2">
    <source>
        <dbReference type="ARBA" id="ARBA00022723"/>
    </source>
</evidence>
<keyword evidence="18" id="KW-1185">Reference proteome</keyword>
<dbReference type="GO" id="GO:0005634">
    <property type="term" value="C:nucleus"/>
    <property type="evidence" value="ECO:0007669"/>
    <property type="project" value="UniProtKB-SubCell"/>
</dbReference>
<dbReference type="SUPFAM" id="SSF57716">
    <property type="entry name" value="Glucocorticoid receptor-like (DNA-binding domain)"/>
    <property type="match status" value="1"/>
</dbReference>
<reference evidence="17" key="2">
    <citation type="submission" date="2023-03" db="EMBL/GenBank/DDBJ databases">
        <authorList>
            <person name="Inwood S.N."/>
            <person name="Skelly J.G."/>
            <person name="Guhlin J."/>
            <person name="Harrop T.W.R."/>
            <person name="Goldson S.G."/>
            <person name="Dearden P.K."/>
        </authorList>
    </citation>
    <scope>NUCLEOTIDE SEQUENCE</scope>
    <source>
        <strain evidence="17">Lincoln</strain>
        <tissue evidence="17">Whole body</tissue>
    </source>
</reference>
<keyword evidence="2 13" id="KW-0479">Metal-binding</keyword>
<evidence type="ECO:0000256" key="13">
    <source>
        <dbReference type="RuleBase" id="RU004334"/>
    </source>
</evidence>
<comment type="subunit">
    <text evidence="10">Forms a heterodimer with USP.</text>
</comment>
<sequence length="769" mass="85431">MIDMDRTQFDNYFIDQWQLHTSSGEDECEIIFNSQQIPVDVPRDEINHHQRPDSVLSCTDRSGSNTEITTASTTTTGTAFTVASSMLLLQTQSPFGCSSFADLLSAPYTDPTDSGSLPEELDPFPELQLGNSQSVTSQEETAQQDLHHQLQQHHQHRPLPGDLHTDSLSPTPLPSFQETYTVHQRFTRQELQALNIKMDDDCFDALQYACADTAYTAEFAATVPYNTQQQHHQQIPQQQQSHPHQQPLHQHHHHHQQQHHTHHHQEQLPHNHLHHRHDSHHHQNIPPTLTPPPVAVSITSTAAMATPPSPSSPSQPAQAIPSQTTTGYFPAVTTSNPSVNSYANIPMTSAYGQPNSLVGTQPVTLPSNVVGSNALVGPSVNRTRPPMVQRSDSTSSGSNQESPKPSASTSTTGNLNCALSPGGTERAPPSPSQLCAVCGDTAACQHYGVRTCEGCKGFFKRTVQKGSKYVCLAEKACPVDKRRRNRCQFCRFQKCLMVGMVKEVVRTDSLKGRRGRLPSKPKSPQESPPSPPISLITALVRAHVDTTPDVSNLDYSQYHEPGVPAPLMTDAEKIQQFYNLLVTSIDVIRTFAEKIPGFTDLVKEDQELLFQSASLELFILRLAYRTKVGNHTLTFCNGVVLARAQCYRSFGEWLYSILKFCHALHTTDIDISAFACLCALTLVTERYGLKEPHRVEELQSKIVASLRDHVTYNAEAQRKTQYLSHLLSKLPDLRSLSVQGLQRIFYLKLENLAPVPPLIETLFVGTMPF</sequence>
<organism evidence="17 18">
    <name type="scientific">Microctonus hyperodae</name>
    <name type="common">Parasitoid wasp</name>
    <dbReference type="NCBI Taxonomy" id="165561"/>
    <lineage>
        <taxon>Eukaryota</taxon>
        <taxon>Metazoa</taxon>
        <taxon>Ecdysozoa</taxon>
        <taxon>Arthropoda</taxon>
        <taxon>Hexapoda</taxon>
        <taxon>Insecta</taxon>
        <taxon>Pterygota</taxon>
        <taxon>Neoptera</taxon>
        <taxon>Endopterygota</taxon>
        <taxon>Hymenoptera</taxon>
        <taxon>Apocrita</taxon>
        <taxon>Ichneumonoidea</taxon>
        <taxon>Braconidae</taxon>
        <taxon>Euphorinae</taxon>
        <taxon>Microctonus</taxon>
    </lineage>
</organism>
<dbReference type="InterPro" id="IPR001723">
    <property type="entry name" value="Nuclear_hrmn_rcpt"/>
</dbReference>
<comment type="subcellular location">
    <subcellularLocation>
        <location evidence="1 13">Nucleus</location>
    </subcellularLocation>
</comment>
<feature type="region of interest" description="Disordered" evidence="14">
    <location>
        <begin position="226"/>
        <end position="323"/>
    </location>
</feature>
<feature type="region of interest" description="Disordered" evidence="14">
    <location>
        <begin position="374"/>
        <end position="425"/>
    </location>
</feature>
<dbReference type="CDD" id="cd06969">
    <property type="entry name" value="NR_DBD_NGFI-B"/>
    <property type="match status" value="1"/>
</dbReference>
<evidence type="ECO:0000259" key="15">
    <source>
        <dbReference type="PROSITE" id="PS51030"/>
    </source>
</evidence>
<dbReference type="PANTHER" id="PTHR24085:SF4">
    <property type="entry name" value="NUCLEAR HORMONE RECEPTOR HR38-RELATED"/>
    <property type="match status" value="1"/>
</dbReference>
<protein>
    <recommendedName>
        <fullName evidence="11">Probable nuclear hormone receptor HR38</fullName>
    </recommendedName>
    <alternativeName>
        <fullName evidence="12">Nuclear receptor subfamily 4 group A member 4</fullName>
    </alternativeName>
</protein>
<feature type="region of interest" description="Disordered" evidence="14">
    <location>
        <begin position="109"/>
        <end position="172"/>
    </location>
</feature>
<dbReference type="PRINTS" id="PR00047">
    <property type="entry name" value="STROIDFINGER"/>
</dbReference>
<evidence type="ECO:0000256" key="6">
    <source>
        <dbReference type="ARBA" id="ARBA00023125"/>
    </source>
</evidence>
<dbReference type="Gene3D" id="3.30.50.10">
    <property type="entry name" value="Erythroid Transcription Factor GATA-1, subunit A"/>
    <property type="match status" value="1"/>
</dbReference>
<dbReference type="PROSITE" id="PS51030">
    <property type="entry name" value="NUCLEAR_REC_DBD_2"/>
    <property type="match status" value="1"/>
</dbReference>
<dbReference type="GO" id="GO:0035259">
    <property type="term" value="F:nuclear glucocorticoid receptor binding"/>
    <property type="evidence" value="ECO:0007669"/>
    <property type="project" value="TreeGrafter"/>
</dbReference>
<keyword evidence="7 13" id="KW-0804">Transcription</keyword>
<evidence type="ECO:0000256" key="1">
    <source>
        <dbReference type="ARBA" id="ARBA00004123"/>
    </source>
</evidence>
<keyword evidence="9 13" id="KW-0539">Nucleus</keyword>
<keyword evidence="6 13" id="KW-0238">DNA-binding</keyword>
<dbReference type="SMART" id="SM00430">
    <property type="entry name" value="HOLI"/>
    <property type="match status" value="1"/>
</dbReference>
<keyword evidence="3 13" id="KW-0863">Zinc-finger</keyword>
<dbReference type="Pfam" id="PF00104">
    <property type="entry name" value="Hormone_recep"/>
    <property type="match status" value="1"/>
</dbReference>
<evidence type="ECO:0000256" key="7">
    <source>
        <dbReference type="ARBA" id="ARBA00023163"/>
    </source>
</evidence>
<dbReference type="InterPro" id="IPR013088">
    <property type="entry name" value="Znf_NHR/GATA"/>
</dbReference>
<evidence type="ECO:0000256" key="11">
    <source>
        <dbReference type="ARBA" id="ARBA00071265"/>
    </source>
</evidence>
<feature type="compositionally biased region" description="Polar residues" evidence="14">
    <location>
        <begin position="390"/>
        <end position="417"/>
    </location>
</feature>
<gene>
    <name evidence="17" type="ORF">PV327_006804</name>
</gene>
<dbReference type="SMART" id="SM00399">
    <property type="entry name" value="ZnF_C4"/>
    <property type="match status" value="1"/>
</dbReference>
<feature type="domain" description="Nuclear receptor" evidence="15">
    <location>
        <begin position="432"/>
        <end position="507"/>
    </location>
</feature>
<evidence type="ECO:0000313" key="17">
    <source>
        <dbReference type="EMBL" id="KAK0163094.1"/>
    </source>
</evidence>
<dbReference type="PROSITE" id="PS00031">
    <property type="entry name" value="NUCLEAR_REC_DBD_1"/>
    <property type="match status" value="1"/>
</dbReference>
<evidence type="ECO:0000256" key="12">
    <source>
        <dbReference type="ARBA" id="ARBA00075617"/>
    </source>
</evidence>
<dbReference type="GO" id="GO:0005667">
    <property type="term" value="C:transcription regulator complex"/>
    <property type="evidence" value="ECO:0007669"/>
    <property type="project" value="TreeGrafter"/>
</dbReference>
<dbReference type="InterPro" id="IPR035500">
    <property type="entry name" value="NHR-like_dom_sf"/>
</dbReference>
<dbReference type="SUPFAM" id="SSF48508">
    <property type="entry name" value="Nuclear receptor ligand-binding domain"/>
    <property type="match status" value="1"/>
</dbReference>
<dbReference type="GO" id="GO:0008270">
    <property type="term" value="F:zinc ion binding"/>
    <property type="evidence" value="ECO:0007669"/>
    <property type="project" value="UniProtKB-KW"/>
</dbReference>
<feature type="compositionally biased region" description="Low complexity" evidence="14">
    <location>
        <begin position="314"/>
        <end position="323"/>
    </location>
</feature>
<evidence type="ECO:0000259" key="16">
    <source>
        <dbReference type="PROSITE" id="PS51843"/>
    </source>
</evidence>
<name>A0AA39F514_MICHY</name>
<dbReference type="GO" id="GO:0071376">
    <property type="term" value="P:cellular response to corticotropin-releasing hormone stimulus"/>
    <property type="evidence" value="ECO:0007669"/>
    <property type="project" value="TreeGrafter"/>
</dbReference>
<evidence type="ECO:0000313" key="18">
    <source>
        <dbReference type="Proteomes" id="UP001168972"/>
    </source>
</evidence>
<feature type="compositionally biased region" description="Basic residues" evidence="14">
    <location>
        <begin position="249"/>
        <end position="263"/>
    </location>
</feature>
<evidence type="ECO:0000256" key="4">
    <source>
        <dbReference type="ARBA" id="ARBA00022833"/>
    </source>
</evidence>
<dbReference type="PANTHER" id="PTHR24085">
    <property type="entry name" value="NUCLEAR HORMONE RECEPTOR"/>
    <property type="match status" value="1"/>
</dbReference>
<dbReference type="AlphaFoldDB" id="A0AA39F514"/>
<comment type="caution">
    <text evidence="17">The sequence shown here is derived from an EMBL/GenBank/DDBJ whole genome shotgun (WGS) entry which is preliminary data.</text>
</comment>
<keyword evidence="8 13" id="KW-0675">Receptor</keyword>
<dbReference type="FunFam" id="3.30.50.10:FF:000009">
    <property type="entry name" value="nuclear receptor subfamily 4 group A member 2"/>
    <property type="match status" value="1"/>
</dbReference>
<evidence type="ECO:0000256" key="5">
    <source>
        <dbReference type="ARBA" id="ARBA00023015"/>
    </source>
</evidence>
<feature type="compositionally biased region" description="Basic residues" evidence="14">
    <location>
        <begin position="271"/>
        <end position="283"/>
    </location>
</feature>
<accession>A0AA39F514</accession>
<dbReference type="PRINTS" id="PR01284">
    <property type="entry name" value="NUCLEARECPTR"/>
</dbReference>
<keyword evidence="4 13" id="KW-0862">Zinc</keyword>
<feature type="compositionally biased region" description="Low complexity" evidence="14">
    <location>
        <begin position="297"/>
        <end position="306"/>
    </location>
</feature>
<feature type="region of interest" description="Disordered" evidence="14">
    <location>
        <begin position="509"/>
        <end position="531"/>
    </location>
</feature>
<dbReference type="InterPro" id="IPR003070">
    <property type="entry name" value="NR4A1-3"/>
</dbReference>
<dbReference type="GO" id="GO:0000978">
    <property type="term" value="F:RNA polymerase II cis-regulatory region sequence-specific DNA binding"/>
    <property type="evidence" value="ECO:0007669"/>
    <property type="project" value="TreeGrafter"/>
</dbReference>
<dbReference type="GO" id="GO:0004879">
    <property type="term" value="F:nuclear receptor activity"/>
    <property type="evidence" value="ECO:0007669"/>
    <property type="project" value="InterPro"/>
</dbReference>
<dbReference type="PRINTS" id="PR00398">
    <property type="entry name" value="STRDHORMONER"/>
</dbReference>
<dbReference type="Proteomes" id="UP001168972">
    <property type="component" value="Unassembled WGS sequence"/>
</dbReference>
<feature type="compositionally biased region" description="Low complexity" evidence="14">
    <location>
        <begin position="228"/>
        <end position="248"/>
    </location>
</feature>
<dbReference type="InterPro" id="IPR001628">
    <property type="entry name" value="Znf_hrmn_rcpt"/>
</dbReference>
<dbReference type="EMBL" id="JAQQBR010001833">
    <property type="protein sequence ID" value="KAK0163094.1"/>
    <property type="molecule type" value="Genomic_DNA"/>
</dbReference>
<evidence type="ECO:0000256" key="8">
    <source>
        <dbReference type="ARBA" id="ARBA00023170"/>
    </source>
</evidence>
<evidence type="ECO:0000256" key="3">
    <source>
        <dbReference type="ARBA" id="ARBA00022771"/>
    </source>
</evidence>
<dbReference type="Pfam" id="PF00105">
    <property type="entry name" value="zf-C4"/>
    <property type="match status" value="1"/>
</dbReference>
<dbReference type="PROSITE" id="PS51843">
    <property type="entry name" value="NR_LBD"/>
    <property type="match status" value="1"/>
</dbReference>
<keyword evidence="5 13" id="KW-0805">Transcription regulation</keyword>
<evidence type="ECO:0000256" key="14">
    <source>
        <dbReference type="SAM" id="MobiDB-lite"/>
    </source>
</evidence>
<feature type="compositionally biased region" description="Polar residues" evidence="14">
    <location>
        <begin position="129"/>
        <end position="141"/>
    </location>
</feature>
<reference evidence="17" key="1">
    <citation type="journal article" date="2023" name="bioRxiv">
        <title>Scaffold-level genome assemblies of two parasitoid biocontrol wasps reveal the parthenogenesis mechanism and an associated novel virus.</title>
        <authorList>
            <person name="Inwood S."/>
            <person name="Skelly J."/>
            <person name="Guhlin J."/>
            <person name="Harrop T."/>
            <person name="Goldson S."/>
            <person name="Dearden P."/>
        </authorList>
    </citation>
    <scope>NUCLEOTIDE SEQUENCE</scope>
    <source>
        <strain evidence="17">Lincoln</strain>
        <tissue evidence="17">Whole body</tissue>
    </source>
</reference>
<feature type="domain" description="NR LBD" evidence="16">
    <location>
        <begin position="531"/>
        <end position="766"/>
    </location>
</feature>
<evidence type="ECO:0000256" key="9">
    <source>
        <dbReference type="ARBA" id="ARBA00023242"/>
    </source>
</evidence>
<evidence type="ECO:0000256" key="10">
    <source>
        <dbReference type="ARBA" id="ARBA00065130"/>
    </source>
</evidence>
<comment type="similarity">
    <text evidence="13">Belongs to the nuclear hormone receptor family.</text>
</comment>
<proteinExistence type="inferred from homology"/>